<evidence type="ECO:0000256" key="6">
    <source>
        <dbReference type="ARBA" id="ARBA00023136"/>
    </source>
</evidence>
<dbReference type="GO" id="GO:0005886">
    <property type="term" value="C:plasma membrane"/>
    <property type="evidence" value="ECO:0007669"/>
    <property type="project" value="UniProtKB-SubCell"/>
</dbReference>
<evidence type="ECO:0000259" key="8">
    <source>
        <dbReference type="PROSITE" id="PS50850"/>
    </source>
</evidence>
<keyword evidence="3" id="KW-1003">Cell membrane</keyword>
<dbReference type="InterPro" id="IPR036259">
    <property type="entry name" value="MFS_trans_sf"/>
</dbReference>
<feature type="transmembrane region" description="Helical" evidence="7">
    <location>
        <begin position="33"/>
        <end position="57"/>
    </location>
</feature>
<evidence type="ECO:0000256" key="3">
    <source>
        <dbReference type="ARBA" id="ARBA00022475"/>
    </source>
</evidence>
<evidence type="ECO:0000313" key="10">
    <source>
        <dbReference type="Proteomes" id="UP000190675"/>
    </source>
</evidence>
<feature type="transmembrane region" description="Helical" evidence="7">
    <location>
        <begin position="123"/>
        <end position="145"/>
    </location>
</feature>
<dbReference type="RefSeq" id="WP_079568538.1">
    <property type="nucleotide sequence ID" value="NZ_LT670818.1"/>
</dbReference>
<protein>
    <submittedName>
        <fullName evidence="9">Predicted arabinose efflux permease, MFS family</fullName>
    </submittedName>
</protein>
<dbReference type="PANTHER" id="PTHR23517">
    <property type="entry name" value="RESISTANCE PROTEIN MDTM, PUTATIVE-RELATED-RELATED"/>
    <property type="match status" value="1"/>
</dbReference>
<feature type="transmembrane region" description="Helical" evidence="7">
    <location>
        <begin position="358"/>
        <end position="380"/>
    </location>
</feature>
<dbReference type="InterPro" id="IPR050171">
    <property type="entry name" value="MFS_Transporters"/>
</dbReference>
<evidence type="ECO:0000256" key="5">
    <source>
        <dbReference type="ARBA" id="ARBA00022989"/>
    </source>
</evidence>
<evidence type="ECO:0000256" key="4">
    <source>
        <dbReference type="ARBA" id="ARBA00022692"/>
    </source>
</evidence>
<proteinExistence type="predicted"/>
<dbReference type="OrthoDB" id="9810492at2"/>
<evidence type="ECO:0000256" key="7">
    <source>
        <dbReference type="SAM" id="Phobius"/>
    </source>
</evidence>
<feature type="transmembrane region" description="Helical" evidence="7">
    <location>
        <begin position="322"/>
        <end position="346"/>
    </location>
</feature>
<dbReference type="PROSITE" id="PS50850">
    <property type="entry name" value="MFS"/>
    <property type="match status" value="1"/>
</dbReference>
<feature type="transmembrane region" description="Helical" evidence="7">
    <location>
        <begin position="268"/>
        <end position="289"/>
    </location>
</feature>
<evidence type="ECO:0000256" key="2">
    <source>
        <dbReference type="ARBA" id="ARBA00022448"/>
    </source>
</evidence>
<sequence length="424" mass="43654">MIKVSSASVRHTVAGWTEPPAGGRFALGRRASLFVSAGVVGHTLWTSAAPALTYGLYAEEWHLTHTAIAAIFAIYPIAVVVMLLGFGGISDQIGRRTTMLAGLWASLAGALLFAVAPDVWWVFAGRALMGIGVGLAASPSTAAILEFTSPERAKSAASVTMGAQAIGFATALLLGGALTQYGPWPTRLCFWVLAVFLIVLLIGTWLLPRHTPGGRGGDWRSRMPSVPKHVRRAFAMTSTAMVAAYAFGVLVLSLGGQVEHDLIGSPNALLNSAVLSLFPIVMGAIGIVARPLSPRRALIVGALISGAGMVLLILAVSLRDLVIYLLATAAAGGAYSLLFVGGLQVISVTAPERHRGGILAALYLLSYLSMGALALALGALATARGLSLAVDLGAAAIILMNVATLVFATTKPTITPSAASPAST</sequence>
<feature type="domain" description="Major facilitator superfamily (MFS) profile" evidence="8">
    <location>
        <begin position="31"/>
        <end position="411"/>
    </location>
</feature>
<dbReference type="InterPro" id="IPR011701">
    <property type="entry name" value="MFS"/>
</dbReference>
<gene>
    <name evidence="9" type="ORF">SAMN05444169_5365</name>
</gene>
<dbReference type="SUPFAM" id="SSF103473">
    <property type="entry name" value="MFS general substrate transporter"/>
    <property type="match status" value="1"/>
</dbReference>
<evidence type="ECO:0000256" key="1">
    <source>
        <dbReference type="ARBA" id="ARBA00004651"/>
    </source>
</evidence>
<feature type="transmembrane region" description="Helical" evidence="7">
    <location>
        <begin position="157"/>
        <end position="178"/>
    </location>
</feature>
<dbReference type="EMBL" id="LT670818">
    <property type="protein sequence ID" value="SHH03291.1"/>
    <property type="molecule type" value="Genomic_DNA"/>
</dbReference>
<dbReference type="Proteomes" id="UP000190675">
    <property type="component" value="Chromosome I"/>
</dbReference>
<dbReference type="GO" id="GO:0022857">
    <property type="term" value="F:transmembrane transporter activity"/>
    <property type="evidence" value="ECO:0007669"/>
    <property type="project" value="InterPro"/>
</dbReference>
<organism evidence="9 10">
    <name type="scientific">Bradyrhizobium erythrophlei</name>
    <dbReference type="NCBI Taxonomy" id="1437360"/>
    <lineage>
        <taxon>Bacteria</taxon>
        <taxon>Pseudomonadati</taxon>
        <taxon>Pseudomonadota</taxon>
        <taxon>Alphaproteobacteria</taxon>
        <taxon>Hyphomicrobiales</taxon>
        <taxon>Nitrobacteraceae</taxon>
        <taxon>Bradyrhizobium</taxon>
    </lineage>
</organism>
<dbReference type="Gene3D" id="1.20.1250.20">
    <property type="entry name" value="MFS general substrate transporter like domains"/>
    <property type="match status" value="1"/>
</dbReference>
<keyword evidence="4 7" id="KW-0812">Transmembrane</keyword>
<name>A0A1M5PNI8_9BRAD</name>
<feature type="transmembrane region" description="Helical" evidence="7">
    <location>
        <begin position="229"/>
        <end position="256"/>
    </location>
</feature>
<evidence type="ECO:0000313" key="9">
    <source>
        <dbReference type="EMBL" id="SHH03291.1"/>
    </source>
</evidence>
<dbReference type="Pfam" id="PF07690">
    <property type="entry name" value="MFS_1"/>
    <property type="match status" value="1"/>
</dbReference>
<feature type="transmembrane region" description="Helical" evidence="7">
    <location>
        <begin position="98"/>
        <end position="117"/>
    </location>
</feature>
<feature type="transmembrane region" description="Helical" evidence="7">
    <location>
        <begin position="190"/>
        <end position="208"/>
    </location>
</feature>
<feature type="transmembrane region" description="Helical" evidence="7">
    <location>
        <begin position="386"/>
        <end position="408"/>
    </location>
</feature>
<keyword evidence="2" id="KW-0813">Transport</keyword>
<feature type="transmembrane region" description="Helical" evidence="7">
    <location>
        <begin position="63"/>
        <end position="86"/>
    </location>
</feature>
<dbReference type="InterPro" id="IPR020846">
    <property type="entry name" value="MFS_dom"/>
</dbReference>
<reference evidence="9 10" key="1">
    <citation type="submission" date="2016-11" db="EMBL/GenBank/DDBJ databases">
        <authorList>
            <person name="Jaros S."/>
            <person name="Januszkiewicz K."/>
            <person name="Wedrychowicz H."/>
        </authorList>
    </citation>
    <scope>NUCLEOTIDE SEQUENCE [LARGE SCALE GENOMIC DNA]</scope>
    <source>
        <strain evidence="9 10">GAS242</strain>
    </source>
</reference>
<keyword evidence="6 7" id="KW-0472">Membrane</keyword>
<feature type="transmembrane region" description="Helical" evidence="7">
    <location>
        <begin position="296"/>
        <end position="316"/>
    </location>
</feature>
<keyword evidence="5 7" id="KW-1133">Transmembrane helix</keyword>
<dbReference type="AlphaFoldDB" id="A0A1M5PNI8"/>
<accession>A0A1M5PNI8</accession>
<comment type="subcellular location">
    <subcellularLocation>
        <location evidence="1">Cell membrane</location>
        <topology evidence="1">Multi-pass membrane protein</topology>
    </subcellularLocation>
</comment>